<comment type="function">
    <text evidence="8">Together with BCKDHA forms the heterotetrameric E1 subunit of the mitochondrial branched-chain alpha-ketoacid dehydrogenase (BCKD) complex. The BCKD complex catalyzes the multi-step oxidative decarboxylation of alpha-ketoacids derived from the branched-chain amino-acids valine, leucine and isoleucine producing CO2 and acyl-CoA which is subsequently utilized to produce energy. The E1 subunit catalyzes the first step with the decarboxylation of the alpha-ketoacid forming an enzyme-product intermediate. A reductive acylation mediated by the lipoylamide cofactor of E2 extracts the acyl group from the E1 active site for the next step of the reaction.</text>
</comment>
<dbReference type="FunFam" id="3.40.50.920:FF:000004">
    <property type="entry name" value="2-oxoisovalerate dehydrogenase subunit beta 1, mitochondrial"/>
    <property type="match status" value="1"/>
</dbReference>
<dbReference type="InterPro" id="IPR009014">
    <property type="entry name" value="Transketo_C/PFOR_II"/>
</dbReference>
<keyword evidence="13" id="KW-1185">Reference proteome</keyword>
<dbReference type="SUPFAM" id="SSF52922">
    <property type="entry name" value="TK C-terminal domain-like"/>
    <property type="match status" value="1"/>
</dbReference>
<dbReference type="AlphaFoldDB" id="A0AA85J1P4"/>
<dbReference type="Pfam" id="PF02779">
    <property type="entry name" value="Transket_pyr"/>
    <property type="match status" value="1"/>
</dbReference>
<keyword evidence="5" id="KW-0560">Oxidoreductase</keyword>
<sequence length="371" mass="41047">MNLAQNVSHFKKLPFPFHAIHKMIKRGMSKQHFTYHPCEAPANSGETKSMNLFQSVGNAIELTLTNKPNSVLFGEDVGFGGVFRCSLGLQEKFGNSRVFNTPLSEQALIGFGIGLAAMGTTAIAEIQFADYIYPAFDQICNEAAKFRYRSGNMFNCGALTIRTPCGAVGHGGLYHSQSPEGFFGHITGIKVVFPRGPVQAKGLLLSCIEEEDPCVFFEPKILYRSAVEEVPTGHFLIPLETAEVVREGKDVTFIAWGTQVHVALDVANEAAEQLNISCEVIDLRTIIPWDEETVYQSVRKTGRCVITHEAPLTCGFGAELAASIQDNCFLYLEAPVQRITGMDTPFPHIFEQFYIPDKLRCLEAVKKVIHY</sequence>
<evidence type="ECO:0000256" key="3">
    <source>
        <dbReference type="ARBA" id="ARBA00012277"/>
    </source>
</evidence>
<dbReference type="GO" id="GO:0005759">
    <property type="term" value="C:mitochondrial matrix"/>
    <property type="evidence" value="ECO:0007669"/>
    <property type="project" value="UniProtKB-SubCell"/>
</dbReference>
<comment type="catalytic activity">
    <reaction evidence="7">
        <text>N(6)-[(R)-lipoyl]-L-lysyl-[protein] + 3-methyl-2-oxobutanoate + H(+) = N(6)-[(R)-S(8)-2-methylpropanoyldihydrolipoyl]-L-lysyl-[protein] + CO2</text>
        <dbReference type="Rhea" id="RHEA:13457"/>
        <dbReference type="Rhea" id="RHEA-COMP:10474"/>
        <dbReference type="Rhea" id="RHEA-COMP:10497"/>
        <dbReference type="ChEBI" id="CHEBI:11851"/>
        <dbReference type="ChEBI" id="CHEBI:15378"/>
        <dbReference type="ChEBI" id="CHEBI:16526"/>
        <dbReference type="ChEBI" id="CHEBI:83099"/>
        <dbReference type="ChEBI" id="CHEBI:83142"/>
        <dbReference type="EC" id="1.2.4.4"/>
    </reaction>
    <physiologicalReaction direction="left-to-right" evidence="7">
        <dbReference type="Rhea" id="RHEA:13458"/>
    </physiologicalReaction>
</comment>
<dbReference type="GO" id="GO:0003863">
    <property type="term" value="F:branched-chain 2-oxo acid dehydrogenase activity"/>
    <property type="evidence" value="ECO:0007669"/>
    <property type="project" value="UniProtKB-EC"/>
</dbReference>
<dbReference type="InterPro" id="IPR029061">
    <property type="entry name" value="THDP-binding"/>
</dbReference>
<dbReference type="Proteomes" id="UP000050795">
    <property type="component" value="Unassembled WGS sequence"/>
</dbReference>
<evidence type="ECO:0000256" key="11">
    <source>
        <dbReference type="ARBA" id="ARBA00082400"/>
    </source>
</evidence>
<evidence type="ECO:0000256" key="4">
    <source>
        <dbReference type="ARBA" id="ARBA00022946"/>
    </source>
</evidence>
<evidence type="ECO:0000256" key="7">
    <source>
        <dbReference type="ARBA" id="ARBA00051764"/>
    </source>
</evidence>
<evidence type="ECO:0000256" key="9">
    <source>
        <dbReference type="ARBA" id="ARBA00063295"/>
    </source>
</evidence>
<dbReference type="SMART" id="SM00861">
    <property type="entry name" value="Transket_pyr"/>
    <property type="match status" value="1"/>
</dbReference>
<dbReference type="EC" id="1.2.4.4" evidence="3"/>
<dbReference type="InterPro" id="IPR005475">
    <property type="entry name" value="Transketolase-like_Pyr-bd"/>
</dbReference>
<comment type="cofactor">
    <cofactor evidence="1">
        <name>thiamine diphosphate</name>
        <dbReference type="ChEBI" id="CHEBI:58937"/>
    </cofactor>
</comment>
<dbReference type="SUPFAM" id="SSF52518">
    <property type="entry name" value="Thiamin diphosphate-binding fold (THDP-binding)"/>
    <property type="match status" value="1"/>
</dbReference>
<dbReference type="FunFam" id="3.40.50.970:FF:000001">
    <property type="entry name" value="Pyruvate dehydrogenase E1 beta subunit"/>
    <property type="match status" value="1"/>
</dbReference>
<keyword evidence="6" id="KW-0496">Mitochondrion</keyword>
<dbReference type="InterPro" id="IPR033248">
    <property type="entry name" value="Transketolase_C"/>
</dbReference>
<dbReference type="GO" id="GO:0007584">
    <property type="term" value="P:response to nutrient"/>
    <property type="evidence" value="ECO:0007669"/>
    <property type="project" value="TreeGrafter"/>
</dbReference>
<dbReference type="PANTHER" id="PTHR42980:SF1">
    <property type="entry name" value="2-OXOISOVALERATE DEHYDROGENASE SUBUNIT BETA, MITOCHONDRIAL"/>
    <property type="match status" value="1"/>
</dbReference>
<keyword evidence="4" id="KW-0809">Transit peptide</keyword>
<organism evidence="13 14">
    <name type="scientific">Trichobilharzia regenti</name>
    <name type="common">Nasal bird schistosome</name>
    <dbReference type="NCBI Taxonomy" id="157069"/>
    <lineage>
        <taxon>Eukaryota</taxon>
        <taxon>Metazoa</taxon>
        <taxon>Spiralia</taxon>
        <taxon>Lophotrochozoa</taxon>
        <taxon>Platyhelminthes</taxon>
        <taxon>Trematoda</taxon>
        <taxon>Digenea</taxon>
        <taxon>Strigeidida</taxon>
        <taxon>Schistosomatoidea</taxon>
        <taxon>Schistosomatidae</taxon>
        <taxon>Trichobilharzia</taxon>
    </lineage>
</organism>
<evidence type="ECO:0000259" key="12">
    <source>
        <dbReference type="SMART" id="SM00861"/>
    </source>
</evidence>
<comment type="subunit">
    <text evidence="9">Heterotetramer of 2 alpha/BCKDHA and 2 beta chains/BCKDHB that forms the branched-chain alpha-keto acid decarboxylase (E1) component of the BCKD complex. The branched-chain alpha-ketoacid dehydrogenase is a large complex composed of three major building blocks E1, E2 and E3. It is organized around E2, a 24-meric cubic core composed of DBT, to which are associated 6 to 12 copies of E1, and approximately 6 copies of the dehydrogenase E3, a DLD dimer.</text>
</comment>
<dbReference type="CDD" id="cd07036">
    <property type="entry name" value="TPP_PYR_E1-PDHc-beta_like"/>
    <property type="match status" value="1"/>
</dbReference>
<name>A0AA85J1P4_TRIRE</name>
<feature type="domain" description="Transketolase-like pyrimidine-binding" evidence="12">
    <location>
        <begin position="50"/>
        <end position="225"/>
    </location>
</feature>
<dbReference type="GO" id="GO:0009083">
    <property type="term" value="P:branched-chain amino acid catabolic process"/>
    <property type="evidence" value="ECO:0007669"/>
    <property type="project" value="TreeGrafter"/>
</dbReference>
<evidence type="ECO:0000256" key="8">
    <source>
        <dbReference type="ARBA" id="ARBA00057409"/>
    </source>
</evidence>
<evidence type="ECO:0000256" key="5">
    <source>
        <dbReference type="ARBA" id="ARBA00023002"/>
    </source>
</evidence>
<reference evidence="14" key="2">
    <citation type="submission" date="2023-11" db="UniProtKB">
        <authorList>
            <consortium name="WormBaseParasite"/>
        </authorList>
    </citation>
    <scope>IDENTIFICATION</scope>
</reference>
<protein>
    <recommendedName>
        <fullName evidence="10">2-oxoisovalerate dehydrogenase subunit beta, mitochondrial</fullName>
        <ecNumber evidence="3">1.2.4.4</ecNumber>
    </recommendedName>
    <alternativeName>
        <fullName evidence="11">Branched-chain alpha-keto acid dehydrogenase E1 component beta chain</fullName>
    </alternativeName>
</protein>
<evidence type="ECO:0000256" key="2">
    <source>
        <dbReference type="ARBA" id="ARBA00004305"/>
    </source>
</evidence>
<dbReference type="Gene3D" id="3.40.50.970">
    <property type="match status" value="1"/>
</dbReference>
<reference evidence="13" key="1">
    <citation type="submission" date="2022-06" db="EMBL/GenBank/DDBJ databases">
        <authorList>
            <person name="Berger JAMES D."/>
            <person name="Berger JAMES D."/>
        </authorList>
    </citation>
    <scope>NUCLEOTIDE SEQUENCE [LARGE SCALE GENOMIC DNA]</scope>
</reference>
<evidence type="ECO:0000313" key="13">
    <source>
        <dbReference type="Proteomes" id="UP000050795"/>
    </source>
</evidence>
<evidence type="ECO:0000256" key="10">
    <source>
        <dbReference type="ARBA" id="ARBA00071568"/>
    </source>
</evidence>
<dbReference type="WBParaSite" id="TREG1_123760.2">
    <property type="protein sequence ID" value="TREG1_123760.2"/>
    <property type="gene ID" value="TREG1_123760"/>
</dbReference>
<accession>A0AA85J1P4</accession>
<evidence type="ECO:0000313" key="14">
    <source>
        <dbReference type="WBParaSite" id="TREG1_123760.2"/>
    </source>
</evidence>
<proteinExistence type="predicted"/>
<evidence type="ECO:0000256" key="1">
    <source>
        <dbReference type="ARBA" id="ARBA00001964"/>
    </source>
</evidence>
<comment type="subcellular location">
    <subcellularLocation>
        <location evidence="2">Mitochondrion matrix</location>
    </subcellularLocation>
</comment>
<dbReference type="PANTHER" id="PTHR42980">
    <property type="entry name" value="2-OXOISOVALERATE DEHYDROGENASE SUBUNIT BETA-RELATED"/>
    <property type="match status" value="1"/>
</dbReference>
<evidence type="ECO:0000256" key="6">
    <source>
        <dbReference type="ARBA" id="ARBA00023128"/>
    </source>
</evidence>
<dbReference type="Pfam" id="PF02780">
    <property type="entry name" value="Transketolase_C"/>
    <property type="match status" value="1"/>
</dbReference>
<dbReference type="Gene3D" id="3.40.50.920">
    <property type="match status" value="1"/>
</dbReference>